<organism evidence="1 2">
    <name type="scientific">Citrus sinensis</name>
    <name type="common">Sweet orange</name>
    <name type="synonym">Citrus aurantium var. sinensis</name>
    <dbReference type="NCBI Taxonomy" id="2711"/>
    <lineage>
        <taxon>Eukaryota</taxon>
        <taxon>Viridiplantae</taxon>
        <taxon>Streptophyta</taxon>
        <taxon>Embryophyta</taxon>
        <taxon>Tracheophyta</taxon>
        <taxon>Spermatophyta</taxon>
        <taxon>Magnoliopsida</taxon>
        <taxon>eudicotyledons</taxon>
        <taxon>Gunneridae</taxon>
        <taxon>Pentapetalae</taxon>
        <taxon>rosids</taxon>
        <taxon>malvids</taxon>
        <taxon>Sapindales</taxon>
        <taxon>Rutaceae</taxon>
        <taxon>Aurantioideae</taxon>
        <taxon>Citrus</taxon>
    </lineage>
</organism>
<accession>A0ACB8NWY5</accession>
<dbReference type="Proteomes" id="UP000829398">
    <property type="component" value="Chromosome 1"/>
</dbReference>
<reference evidence="2" key="1">
    <citation type="journal article" date="2023" name="Hortic. Res.">
        <title>A chromosome-level phased genome enabling allele-level studies in sweet orange: a case study on citrus Huanglongbing tolerance.</title>
        <authorList>
            <person name="Wu B."/>
            <person name="Yu Q."/>
            <person name="Deng Z."/>
            <person name="Duan Y."/>
            <person name="Luo F."/>
            <person name="Gmitter F. Jr."/>
        </authorList>
    </citation>
    <scope>NUCLEOTIDE SEQUENCE [LARGE SCALE GENOMIC DNA]</scope>
    <source>
        <strain evidence="2">cv. Valencia</strain>
    </source>
</reference>
<proteinExistence type="predicted"/>
<dbReference type="EMBL" id="CM039170">
    <property type="protein sequence ID" value="KAH9802358.1"/>
    <property type="molecule type" value="Genomic_DNA"/>
</dbReference>
<protein>
    <submittedName>
        <fullName evidence="1">Uncharacterized protein</fullName>
    </submittedName>
</protein>
<evidence type="ECO:0000313" key="1">
    <source>
        <dbReference type="EMBL" id="KAH9802358.1"/>
    </source>
</evidence>
<evidence type="ECO:0000313" key="2">
    <source>
        <dbReference type="Proteomes" id="UP000829398"/>
    </source>
</evidence>
<sequence>MSKSASEIWEFFQRQADNSQQRSRSLRNTRRIKGVNEVHIGESTSGIKEVKEMVEGLVRQIASLSTAKSTEPHDHDSYSDQANAIGFNSQAQSVSSLEKMVGQLASSVQTLAMTVEKEEKEETNPQEYALKAPFPQRLAKGKKEKSTGVSVNLLPYSVFVKLGLGELHPTPVVLQLADRSMKISHGIVEDVLIQVDKFYFPVDFIVIDTQSIQDSRKHIPIILGRPFLATADAHIQCRTGNMQLSFGNMTMELNIFNITKQPHNADDGIVDVDLIETIVDNTFLSNLSDDPLQTCLTHFGLDFDIDRSVNEVNALLDSAPSMDTNKWKSRVEQLAPSEKKLIPSSESPPKLKLKPLPNTLEYAVLGEESTLPVIISASLNDEQKYCMHYIHLDENAKTTREMQRRLNPNMKEVVRTEVLKLLDAGIIYLISDSSWVSHVRVVPKKSRVTVVTNANNELMPTKVTTGWRVCIDYRKLNSVTCKDHFPLPFIDQILDRLAGHEFYCFLDGYSGYNQIPIAPKDQEKTTFTCPFGTFAYRRMTFGLCNAPAIFQRCMLSIFSDMVERFLEVFMDDFSVFGDSFDQCLHHLTLVLQRCIEKNLVLNWEKCHFMVKQGIVLGHIISSKGIEVDKANVDLISNLPPPKTVREEFDLESKDKKGTENVVADHLSRLNFDTITEPLILNESFPDEQLMSVEVLPWYADIVNYLVTGKLPEHWTKQDKGKFFAEIKNFFWDDPYLFKYCADQIVRRCVLENEIQNILSFCHEQACGCYFSAKKTATKVLQCGFYWPTIFRDAYTFCSSCDRCQRMGSITRRNMMPLNPILVVEIFYVWGIDFMGPFSPSFGHQYILVAVDYVSKWVEAIPCRTNDHKVVIGFLKSNIVSRFGFPRAIISDGSAHFCNKAFKPLLTKYSITHKVATPYHPQTSGQVKISNREIKHILEKTVRPDRKDWSLRLDDALWAYRTAFKTPIGMSPYRLVYRKACHLPMELEHRAYWAIKKFNFDMQQASSERRLQLAELEEIRNDAYENVQIYKQRMKVFNDK</sequence>
<name>A0ACB8NWY5_CITSI</name>
<comment type="caution">
    <text evidence="1">The sequence shown here is derived from an EMBL/GenBank/DDBJ whole genome shotgun (WGS) entry which is preliminary data.</text>
</comment>
<keyword evidence="2" id="KW-1185">Reference proteome</keyword>
<gene>
    <name evidence="1" type="ORF">KPL71_001349</name>
</gene>